<dbReference type="InterPro" id="IPR048365">
    <property type="entry name" value="TNP-like_RNaseH_N"/>
</dbReference>
<keyword evidence="1" id="KW-0175">Coiled coil</keyword>
<dbReference type="Proteomes" id="UP001219518">
    <property type="component" value="Unassembled WGS sequence"/>
</dbReference>
<feature type="non-terminal residue" evidence="4">
    <location>
        <position position="1"/>
    </location>
</feature>
<evidence type="ECO:0000256" key="1">
    <source>
        <dbReference type="SAM" id="Coils"/>
    </source>
</evidence>
<feature type="region of interest" description="Disordered" evidence="2">
    <location>
        <begin position="888"/>
        <end position="916"/>
    </location>
</feature>
<protein>
    <submittedName>
        <fullName evidence="4">Transposable element P transposase</fullName>
    </submittedName>
</protein>
<feature type="compositionally biased region" description="Basic and acidic residues" evidence="2">
    <location>
        <begin position="898"/>
        <end position="907"/>
    </location>
</feature>
<proteinExistence type="predicted"/>
<name>A0AAE1GWG5_9NEOP</name>
<sequence>FVAFLNILSDTYVMEPPQASVKPSLRKNRTRVRKRLSHVKRHVKKPSNLPVPDLAITEHHSKNAELSVPEMHLKPMSSELEPGSSHGLEPDSPSSSISHHDYCSRPSSSLSHLSGSVSLSDFSEDTTLGSDIPSEMFSPALLEPSSPWPVTSDKEPEVAFMQNGFQNLLLEARSKLFLMLPQNFLPLVDRDSVHILMVGRRESKATQIQLIAFPNGDFKVQVHSQNINTDGLLKGVREVKLLTEENVGYFVDRLIDITGNLRLLEICAGHDQAEYKEAWLEAKHWRCKECIKIGPVLKRKLQLMSSESPHVYTSIRYLANKHKDTIIVKKQKKIRKQRQTIDRLRKKIQDMIEKEGLSVDYDLSQDLTYILQQADLSPNQSLFLQQQLKFGQYKKSSGMRWHPTVSRMALSLYLKFPCAYRELCASGFVKLPTSRTLFDYSHVTKVTPCIDPSIVEAAQRRAHSEEHIHKQYHVLMADEMHISKNLVQLKSTGELIGFTYLDYFDQELDSLQRHLDDPGKPLERQLASKFMVYMVKGISSNLKHVVASYPSFNMSSKQMYIWTWDVIGALERSGVMIAAFLCDGCSTNRAFIKLHQPATSTPSGVVVDTVNIHSPNRLLYFFSDVPHLLKTIRNAFYNSRKKNNKKKSSTVKEKWAVHYSYSRMKVKHAAEVMSHTVGTDLLSQGWPGTSETVDFILNVNDWFDLLNGAFSGHGQKTNNFRLNPFTVKDVEDFEIGANGNRFQELLDFFNYLDSWKAEVRDKINATASRTLDESGVEPLPDEGNFHSLNDTAQEIDEVEEDFSSKNLLPHQTLVGVERSCRAFISCTTFLLRKGVTFINARVFCQDPLEQNFGRQRMAGGGSSNPTLNQFLHKQRGFSIIGELSAANKRGNTEVLQEDGDHSPEPLPKRKNPRKKE</sequence>
<dbReference type="EMBL" id="JAHWGI010000147">
    <property type="protein sequence ID" value="KAK3910078.1"/>
    <property type="molecule type" value="Genomic_DNA"/>
</dbReference>
<evidence type="ECO:0000256" key="2">
    <source>
        <dbReference type="SAM" id="MobiDB-lite"/>
    </source>
</evidence>
<reference evidence="4" key="1">
    <citation type="submission" date="2021-07" db="EMBL/GenBank/DDBJ databases">
        <authorList>
            <person name="Catto M.A."/>
            <person name="Jacobson A."/>
            <person name="Kennedy G."/>
            <person name="Labadie P."/>
            <person name="Hunt B.G."/>
            <person name="Srinivasan R."/>
        </authorList>
    </citation>
    <scope>NUCLEOTIDE SEQUENCE</scope>
    <source>
        <strain evidence="4">PL_HMW_Pooled</strain>
        <tissue evidence="4">Head</tissue>
    </source>
</reference>
<gene>
    <name evidence="4" type="ORF">KUF71_000656</name>
</gene>
<evidence type="ECO:0000313" key="5">
    <source>
        <dbReference type="Proteomes" id="UP001219518"/>
    </source>
</evidence>
<dbReference type="AlphaFoldDB" id="A0AAE1GWG5"/>
<dbReference type="Pfam" id="PF21787">
    <property type="entry name" value="TNP-like_RNaseH_N"/>
    <property type="match status" value="1"/>
</dbReference>
<feature type="domain" description="Transposable element P transposase-like RNase H" evidence="3">
    <location>
        <begin position="448"/>
        <end position="594"/>
    </location>
</feature>
<feature type="coiled-coil region" evidence="1">
    <location>
        <begin position="327"/>
        <end position="354"/>
    </location>
</feature>
<feature type="region of interest" description="Disordered" evidence="2">
    <location>
        <begin position="75"/>
        <end position="103"/>
    </location>
</feature>
<reference evidence="4" key="2">
    <citation type="journal article" date="2023" name="BMC Genomics">
        <title>Pest status, molecular evolution, and epigenetic factors derived from the genome assembly of Frankliniella fusca, a thysanopteran phytovirus vector.</title>
        <authorList>
            <person name="Catto M.A."/>
            <person name="Labadie P.E."/>
            <person name="Jacobson A.L."/>
            <person name="Kennedy G.G."/>
            <person name="Srinivasan R."/>
            <person name="Hunt B.G."/>
        </authorList>
    </citation>
    <scope>NUCLEOTIDE SEQUENCE</scope>
    <source>
        <strain evidence="4">PL_HMW_Pooled</strain>
    </source>
</reference>
<organism evidence="4 5">
    <name type="scientific">Frankliniella fusca</name>
    <dbReference type="NCBI Taxonomy" id="407009"/>
    <lineage>
        <taxon>Eukaryota</taxon>
        <taxon>Metazoa</taxon>
        <taxon>Ecdysozoa</taxon>
        <taxon>Arthropoda</taxon>
        <taxon>Hexapoda</taxon>
        <taxon>Insecta</taxon>
        <taxon>Pterygota</taxon>
        <taxon>Neoptera</taxon>
        <taxon>Paraneoptera</taxon>
        <taxon>Thysanoptera</taxon>
        <taxon>Terebrantia</taxon>
        <taxon>Thripoidea</taxon>
        <taxon>Thripidae</taxon>
        <taxon>Frankliniella</taxon>
    </lineage>
</organism>
<keyword evidence="5" id="KW-1185">Reference proteome</keyword>
<evidence type="ECO:0000313" key="4">
    <source>
        <dbReference type="EMBL" id="KAK3910078.1"/>
    </source>
</evidence>
<accession>A0AAE1GWG5</accession>
<evidence type="ECO:0000259" key="3">
    <source>
        <dbReference type="Pfam" id="PF21787"/>
    </source>
</evidence>
<comment type="caution">
    <text evidence="4">The sequence shown here is derived from an EMBL/GenBank/DDBJ whole genome shotgun (WGS) entry which is preliminary data.</text>
</comment>